<comment type="caution">
    <text evidence="6">The sequence shown here is derived from an EMBL/GenBank/DDBJ whole genome shotgun (WGS) entry which is preliminary data.</text>
</comment>
<dbReference type="AlphaFoldDB" id="A0A1Y1VFB4"/>
<evidence type="ECO:0000256" key="2">
    <source>
        <dbReference type="ARBA" id="ARBA00022737"/>
    </source>
</evidence>
<organism evidence="6 7">
    <name type="scientific">Piromyces finnis</name>
    <dbReference type="NCBI Taxonomy" id="1754191"/>
    <lineage>
        <taxon>Eukaryota</taxon>
        <taxon>Fungi</taxon>
        <taxon>Fungi incertae sedis</taxon>
        <taxon>Chytridiomycota</taxon>
        <taxon>Chytridiomycota incertae sedis</taxon>
        <taxon>Neocallimastigomycetes</taxon>
        <taxon>Neocallimastigales</taxon>
        <taxon>Neocallimastigaceae</taxon>
        <taxon>Piromyces</taxon>
    </lineage>
</organism>
<keyword evidence="2" id="KW-0677">Repeat</keyword>
<evidence type="ECO:0000256" key="5">
    <source>
        <dbReference type="ARBA" id="ARBA00045851"/>
    </source>
</evidence>
<comment type="subcellular location">
    <subcellularLocation>
        <location evidence="1">Cytoplasmic vesicle</location>
        <location evidence="1">Secretory vesicle</location>
        <location evidence="1">Acrosome</location>
    </subcellularLocation>
</comment>
<dbReference type="GO" id="GO:0031410">
    <property type="term" value="C:cytoplasmic vesicle"/>
    <property type="evidence" value="ECO:0007669"/>
    <property type="project" value="UniProtKB-KW"/>
</dbReference>
<sequence>MSNQNYLSFIHSYKYNDVTTEPKWKKKDKLSHKNGPHATVYMMNGDTYFGEWKDNLKHGHGTYNYYKTKRIYDGEWAYDKRCGEGMLSIREDDPLYDPKLNEPKEEVTKSIMDGYYNILANGIKDEFSTKSINNLRSFKNTSKMKYRKLYVGQWMNDKFNGYGTYYYNDGIKEYYEGYWEDGMNEGWGVMYYKDGSYYKGEWHKKQRHGQGLLMHKNGDCYEGMWMNGEKEGPGKFIYKSKRQMYEGQWSNGIPKCGTIVDITELPIYPRRKYPIPPCELEDPDEVLQRKYKELTLTRLKKVYGNNFNYKKYLNTNDNMEDDNNSNEPNKEKYVVNSLKNLYINVLVESNQESTTGLEEINSKTKLVTF</sequence>
<evidence type="ECO:0000256" key="1">
    <source>
        <dbReference type="ARBA" id="ARBA00004218"/>
    </source>
</evidence>
<dbReference type="Pfam" id="PF02493">
    <property type="entry name" value="MORN"/>
    <property type="match status" value="7"/>
</dbReference>
<dbReference type="PANTHER" id="PTHR46511:SF1">
    <property type="entry name" value="MORN REPEAT-CONTAINING PROTEIN 3"/>
    <property type="match status" value="1"/>
</dbReference>
<keyword evidence="7" id="KW-1185">Reference proteome</keyword>
<dbReference type="Proteomes" id="UP000193719">
    <property type="component" value="Unassembled WGS sequence"/>
</dbReference>
<name>A0A1Y1VFB4_9FUNG</name>
<dbReference type="SMART" id="SM00698">
    <property type="entry name" value="MORN"/>
    <property type="match status" value="6"/>
</dbReference>
<dbReference type="SUPFAM" id="SSF82185">
    <property type="entry name" value="Histone H3 K4-specific methyltransferase SET7/9 N-terminal domain"/>
    <property type="match status" value="2"/>
</dbReference>
<keyword evidence="3" id="KW-0968">Cytoplasmic vesicle</keyword>
<reference evidence="6 7" key="1">
    <citation type="submission" date="2016-08" db="EMBL/GenBank/DDBJ databases">
        <title>Genomes of anaerobic fungi encode conserved fungal cellulosomes for biomass hydrolysis.</title>
        <authorList>
            <consortium name="DOE Joint Genome Institute"/>
            <person name="Haitjema C.H."/>
            <person name="Gilmore S.P."/>
            <person name="Henske J.K."/>
            <person name="Solomon K.V."/>
            <person name="De Groot R."/>
            <person name="Kuo A."/>
            <person name="Mondo S.J."/>
            <person name="Salamov A.A."/>
            <person name="Labutti K."/>
            <person name="Zhao Z."/>
            <person name="Chiniquy J."/>
            <person name="Barry K."/>
            <person name="Brewer H.M."/>
            <person name="Purvine S.O."/>
            <person name="Wright A.T."/>
            <person name="Boxma B."/>
            <person name="Van Alen T."/>
            <person name="Hackstein J.H."/>
            <person name="Baker S.E."/>
            <person name="Grigoriev I.V."/>
            <person name="O'Malley M.A."/>
        </authorList>
    </citation>
    <scope>NUCLEOTIDE SEQUENCE [LARGE SCALE GENOMIC DNA]</scope>
    <source>
        <strain evidence="7">finn</strain>
    </source>
</reference>
<dbReference type="PANTHER" id="PTHR46511">
    <property type="entry name" value="MORN REPEAT-CONTAINING PROTEIN 3"/>
    <property type="match status" value="1"/>
</dbReference>
<evidence type="ECO:0000313" key="6">
    <source>
        <dbReference type="EMBL" id="ORX54806.1"/>
    </source>
</evidence>
<comment type="function">
    <text evidence="5">Assembles a suppression complex (suppresome) by tethering SIRT1 and MDM2 to regulate composite modifications of p53/TP53. Confers both deacetylation-mediated functional inactivation, by SIRT1, and ubiquitination-dependent degradation, by MDM2, of p53/TP53, promoting a proliferative and cell survival behaviors. May play a role in the regulation of spermatogenesis.</text>
</comment>
<accession>A0A1Y1VFB4</accession>
<evidence type="ECO:0000313" key="7">
    <source>
        <dbReference type="Proteomes" id="UP000193719"/>
    </source>
</evidence>
<gene>
    <name evidence="6" type="ORF">BCR36DRAFT_347883</name>
</gene>
<dbReference type="Gene3D" id="2.20.110.10">
    <property type="entry name" value="Histone H3 K4-specific methyltransferase SET7/9 N-terminal domain"/>
    <property type="match status" value="3"/>
</dbReference>
<dbReference type="OrthoDB" id="294378at2759"/>
<dbReference type="InterPro" id="IPR003409">
    <property type="entry name" value="MORN"/>
</dbReference>
<evidence type="ECO:0000256" key="4">
    <source>
        <dbReference type="ARBA" id="ARBA00039854"/>
    </source>
</evidence>
<dbReference type="EMBL" id="MCFH01000010">
    <property type="protein sequence ID" value="ORX54806.1"/>
    <property type="molecule type" value="Genomic_DNA"/>
</dbReference>
<proteinExistence type="predicted"/>
<dbReference type="InterPro" id="IPR052472">
    <property type="entry name" value="MORN3"/>
</dbReference>
<protein>
    <recommendedName>
        <fullName evidence="4">MORN repeat-containing protein 3</fullName>
    </recommendedName>
</protein>
<dbReference type="STRING" id="1754191.A0A1Y1VFB4"/>
<reference evidence="6 7" key="2">
    <citation type="submission" date="2016-08" db="EMBL/GenBank/DDBJ databases">
        <title>Pervasive Adenine N6-methylation of Active Genes in Fungi.</title>
        <authorList>
            <consortium name="DOE Joint Genome Institute"/>
            <person name="Mondo S.J."/>
            <person name="Dannebaum R.O."/>
            <person name="Kuo R.C."/>
            <person name="Labutti K."/>
            <person name="Haridas S."/>
            <person name="Kuo A."/>
            <person name="Salamov A."/>
            <person name="Ahrendt S.R."/>
            <person name="Lipzen A."/>
            <person name="Sullivan W."/>
            <person name="Andreopoulos W.B."/>
            <person name="Clum A."/>
            <person name="Lindquist E."/>
            <person name="Daum C."/>
            <person name="Ramamoorthy G.K."/>
            <person name="Gryganskyi A."/>
            <person name="Culley D."/>
            <person name="Magnuson J.K."/>
            <person name="James T.Y."/>
            <person name="O'Malley M.A."/>
            <person name="Stajich J.E."/>
            <person name="Spatafora J.W."/>
            <person name="Visel A."/>
            <person name="Grigoriev I.V."/>
        </authorList>
    </citation>
    <scope>NUCLEOTIDE SEQUENCE [LARGE SCALE GENOMIC DNA]</scope>
    <source>
        <strain evidence="7">finn</strain>
    </source>
</reference>
<evidence type="ECO:0000256" key="3">
    <source>
        <dbReference type="ARBA" id="ARBA00023329"/>
    </source>
</evidence>